<evidence type="ECO:0000256" key="3">
    <source>
        <dbReference type="ARBA" id="ARBA00023163"/>
    </source>
</evidence>
<dbReference type="Proteomes" id="UP001596104">
    <property type="component" value="Unassembled WGS sequence"/>
</dbReference>
<protein>
    <submittedName>
        <fullName evidence="6">TetR/AcrR family transcriptional regulator</fullName>
    </submittedName>
</protein>
<evidence type="ECO:0000313" key="7">
    <source>
        <dbReference type="Proteomes" id="UP001596104"/>
    </source>
</evidence>
<dbReference type="PANTHER" id="PTHR30055">
    <property type="entry name" value="HTH-TYPE TRANSCRIPTIONAL REGULATOR RUTR"/>
    <property type="match status" value="1"/>
</dbReference>
<dbReference type="Gene3D" id="1.10.357.10">
    <property type="entry name" value="Tetracycline Repressor, domain 2"/>
    <property type="match status" value="1"/>
</dbReference>
<feature type="domain" description="HTH tetR-type" evidence="5">
    <location>
        <begin position="16"/>
        <end position="76"/>
    </location>
</feature>
<evidence type="ECO:0000256" key="2">
    <source>
        <dbReference type="ARBA" id="ARBA00023125"/>
    </source>
</evidence>
<keyword evidence="2 4" id="KW-0238">DNA-binding</keyword>
<comment type="caution">
    <text evidence="6">The sequence shown here is derived from an EMBL/GenBank/DDBJ whole genome shotgun (WGS) entry which is preliminary data.</text>
</comment>
<keyword evidence="1" id="KW-0805">Transcription regulation</keyword>
<accession>A0ABW0HIA6</accession>
<keyword evidence="3" id="KW-0804">Transcription</keyword>
<dbReference type="EMBL" id="JBHSLV010000072">
    <property type="protein sequence ID" value="MFC5396316.1"/>
    <property type="molecule type" value="Genomic_DNA"/>
</dbReference>
<dbReference type="PROSITE" id="PS01081">
    <property type="entry name" value="HTH_TETR_1"/>
    <property type="match status" value="1"/>
</dbReference>
<keyword evidence="7" id="KW-1185">Reference proteome</keyword>
<dbReference type="InterPro" id="IPR001647">
    <property type="entry name" value="HTH_TetR"/>
</dbReference>
<dbReference type="RefSeq" id="WP_377012736.1">
    <property type="nucleotide sequence ID" value="NZ_JBHSLV010000072.1"/>
</dbReference>
<evidence type="ECO:0000256" key="4">
    <source>
        <dbReference type="PROSITE-ProRule" id="PRU00335"/>
    </source>
</evidence>
<proteinExistence type="predicted"/>
<sequence length="214" mass="22769">MSDRSESSVPSAEDGKGRIEQIAAAALRLFARYGYKRTSMDDIAREAGVARATLYLHFKGKDDVFRAMLAGLGGQVETRCREALATPGPFAQRLAALMAAHHGTAFAAFSAGEHLGELKAVMVAIAGAELAAFEAIFVSFARQLFEDAAAKGEIAIERSGLSLETLIATMTRAAAGAKYGEQPSCEDYLLRLREIATVFAAAVLKDDTRGQVPP</sequence>
<reference evidence="7" key="1">
    <citation type="journal article" date="2019" name="Int. J. Syst. Evol. Microbiol.">
        <title>The Global Catalogue of Microorganisms (GCM) 10K type strain sequencing project: providing services to taxonomists for standard genome sequencing and annotation.</title>
        <authorList>
            <consortium name="The Broad Institute Genomics Platform"/>
            <consortium name="The Broad Institute Genome Sequencing Center for Infectious Disease"/>
            <person name="Wu L."/>
            <person name="Ma J."/>
        </authorList>
    </citation>
    <scope>NUCLEOTIDE SEQUENCE [LARGE SCALE GENOMIC DNA]</scope>
    <source>
        <strain evidence="7">CGMCC 1.16326</strain>
    </source>
</reference>
<dbReference type="InterPro" id="IPR009057">
    <property type="entry name" value="Homeodomain-like_sf"/>
</dbReference>
<name>A0ABW0HIA6_9HYPH</name>
<dbReference type="PANTHER" id="PTHR30055:SF234">
    <property type="entry name" value="HTH-TYPE TRANSCRIPTIONAL REGULATOR BETI"/>
    <property type="match status" value="1"/>
</dbReference>
<dbReference type="InterPro" id="IPR050109">
    <property type="entry name" value="HTH-type_TetR-like_transc_reg"/>
</dbReference>
<dbReference type="Pfam" id="PF00440">
    <property type="entry name" value="TetR_N"/>
    <property type="match status" value="1"/>
</dbReference>
<evidence type="ECO:0000259" key="5">
    <source>
        <dbReference type="PROSITE" id="PS50977"/>
    </source>
</evidence>
<organism evidence="6 7">
    <name type="scientific">Bosea vestrisii</name>
    <dbReference type="NCBI Taxonomy" id="151416"/>
    <lineage>
        <taxon>Bacteria</taxon>
        <taxon>Pseudomonadati</taxon>
        <taxon>Pseudomonadota</taxon>
        <taxon>Alphaproteobacteria</taxon>
        <taxon>Hyphomicrobiales</taxon>
        <taxon>Boseaceae</taxon>
        <taxon>Bosea</taxon>
    </lineage>
</organism>
<dbReference type="PRINTS" id="PR00455">
    <property type="entry name" value="HTHTETR"/>
</dbReference>
<dbReference type="SUPFAM" id="SSF46689">
    <property type="entry name" value="Homeodomain-like"/>
    <property type="match status" value="1"/>
</dbReference>
<evidence type="ECO:0000313" key="6">
    <source>
        <dbReference type="EMBL" id="MFC5396316.1"/>
    </source>
</evidence>
<feature type="DNA-binding region" description="H-T-H motif" evidence="4">
    <location>
        <begin position="39"/>
        <end position="58"/>
    </location>
</feature>
<evidence type="ECO:0000256" key="1">
    <source>
        <dbReference type="ARBA" id="ARBA00023015"/>
    </source>
</evidence>
<dbReference type="InterPro" id="IPR023772">
    <property type="entry name" value="DNA-bd_HTH_TetR-type_CS"/>
</dbReference>
<gene>
    <name evidence="6" type="ORF">ACFPPC_27105</name>
</gene>
<dbReference type="PROSITE" id="PS50977">
    <property type="entry name" value="HTH_TETR_2"/>
    <property type="match status" value="1"/>
</dbReference>